<reference evidence="14 15" key="1">
    <citation type="submission" date="2021-05" db="EMBL/GenBank/DDBJ databases">
        <title>Genome Assembly of Synthetic Allotetraploid Brassica napus Reveals Homoeologous Exchanges between Subgenomes.</title>
        <authorList>
            <person name="Davis J.T."/>
        </authorList>
    </citation>
    <scope>NUCLEOTIDE SEQUENCE [LARGE SCALE GENOMIC DNA]</scope>
    <source>
        <strain evidence="15">cv. Da-Ae</strain>
        <tissue evidence="14">Seedling</tissue>
    </source>
</reference>
<protein>
    <submittedName>
        <fullName evidence="14">Uncharacterized protein</fullName>
    </submittedName>
</protein>
<evidence type="ECO:0000256" key="9">
    <source>
        <dbReference type="PROSITE-ProRule" id="PRU00027"/>
    </source>
</evidence>
<keyword evidence="3" id="KW-0963">Cytoplasm</keyword>
<feature type="region of interest" description="Disordered" evidence="11">
    <location>
        <begin position="2230"/>
        <end position="2249"/>
    </location>
</feature>
<comment type="subcellular location">
    <subcellularLocation>
        <location evidence="1">Nucleus</location>
    </subcellularLocation>
</comment>
<dbReference type="InterPro" id="IPR025697">
    <property type="entry name" value="CLU_dom"/>
</dbReference>
<dbReference type="Proteomes" id="UP000824890">
    <property type="component" value="Unassembled WGS sequence"/>
</dbReference>
<proteinExistence type="predicted"/>
<dbReference type="PROSITE" id="PS50005">
    <property type="entry name" value="TPR"/>
    <property type="match status" value="1"/>
</dbReference>
<dbReference type="EMBL" id="JAGKQM010000015">
    <property type="protein sequence ID" value="KAH0877550.1"/>
    <property type="molecule type" value="Genomic_DNA"/>
</dbReference>
<dbReference type="SUPFAM" id="SSF48452">
    <property type="entry name" value="TPR-like"/>
    <property type="match status" value="2"/>
</dbReference>
<dbReference type="SUPFAM" id="SSF57667">
    <property type="entry name" value="beta-beta-alpha zinc fingers"/>
    <property type="match status" value="1"/>
</dbReference>
<evidence type="ECO:0000256" key="5">
    <source>
        <dbReference type="ARBA" id="ARBA00022771"/>
    </source>
</evidence>
<evidence type="ECO:0000256" key="4">
    <source>
        <dbReference type="ARBA" id="ARBA00022723"/>
    </source>
</evidence>
<dbReference type="Pfam" id="PF02892">
    <property type="entry name" value="zf-BED"/>
    <property type="match status" value="1"/>
</dbReference>
<evidence type="ECO:0000256" key="11">
    <source>
        <dbReference type="SAM" id="MobiDB-lite"/>
    </source>
</evidence>
<feature type="non-terminal residue" evidence="14">
    <location>
        <position position="1"/>
    </location>
</feature>
<evidence type="ECO:0000313" key="15">
    <source>
        <dbReference type="Proteomes" id="UP000824890"/>
    </source>
</evidence>
<dbReference type="InterPro" id="IPR033646">
    <property type="entry name" value="CLU-central"/>
</dbReference>
<feature type="compositionally biased region" description="Basic and acidic residues" evidence="11">
    <location>
        <begin position="2282"/>
        <end position="2295"/>
    </location>
</feature>
<dbReference type="Gene3D" id="1.25.40.10">
    <property type="entry name" value="Tetratricopeptide repeat domain"/>
    <property type="match status" value="1"/>
</dbReference>
<dbReference type="Pfam" id="PF14372">
    <property type="entry name" value="hAT-like_RNase-H"/>
    <property type="match status" value="1"/>
</dbReference>
<keyword evidence="5 9" id="KW-0863">Zinc-finger</keyword>
<feature type="region of interest" description="Disordered" evidence="11">
    <location>
        <begin position="2009"/>
        <end position="2028"/>
    </location>
</feature>
<dbReference type="InterPro" id="IPR025525">
    <property type="entry name" value="hAT-like_transposase_RNase-H"/>
</dbReference>
<gene>
    <name evidence="14" type="ORF">HID58_064944</name>
</gene>
<dbReference type="SMART" id="SM00614">
    <property type="entry name" value="ZnF_BED"/>
    <property type="match status" value="1"/>
</dbReference>
<dbReference type="InterPro" id="IPR003656">
    <property type="entry name" value="Znf_BED"/>
</dbReference>
<feature type="region of interest" description="Disordered" evidence="11">
    <location>
        <begin position="2099"/>
        <end position="2153"/>
    </location>
</feature>
<feature type="compositionally biased region" description="Basic and acidic residues" evidence="11">
    <location>
        <begin position="1"/>
        <end position="11"/>
    </location>
</feature>
<name>A0ABQ7ZBD6_BRANA</name>
<evidence type="ECO:0000259" key="12">
    <source>
        <dbReference type="PROSITE" id="PS50808"/>
    </source>
</evidence>
<feature type="region of interest" description="Disordered" evidence="11">
    <location>
        <begin position="1959"/>
        <end position="1989"/>
    </location>
</feature>
<accession>A0ABQ7ZBD6</accession>
<evidence type="ECO:0000259" key="13">
    <source>
        <dbReference type="PROSITE" id="PS51823"/>
    </source>
</evidence>
<dbReference type="PANTHER" id="PTHR12601:SF45">
    <property type="entry name" value="PROTEIN REDUCED CHLOROPLAST COVERAGE 3"/>
    <property type="match status" value="1"/>
</dbReference>
<dbReference type="SUPFAM" id="SSF53098">
    <property type="entry name" value="Ribonuclease H-like"/>
    <property type="match status" value="1"/>
</dbReference>
<evidence type="ECO:0000256" key="8">
    <source>
        <dbReference type="ARBA" id="ARBA00023242"/>
    </source>
</evidence>
<evidence type="ECO:0000256" key="1">
    <source>
        <dbReference type="ARBA" id="ARBA00004123"/>
    </source>
</evidence>
<evidence type="ECO:0000256" key="7">
    <source>
        <dbReference type="ARBA" id="ARBA00023125"/>
    </source>
</evidence>
<feature type="region of interest" description="Disordered" evidence="11">
    <location>
        <begin position="2281"/>
        <end position="2303"/>
    </location>
</feature>
<dbReference type="Pfam" id="PF13424">
    <property type="entry name" value="TPR_12"/>
    <property type="match status" value="2"/>
</dbReference>
<dbReference type="PANTHER" id="PTHR12601">
    <property type="entry name" value="EUKARYOTIC TRANSLATION INITIATION FACTOR 3 SUBUNIT EIF-3"/>
    <property type="match status" value="1"/>
</dbReference>
<comment type="caution">
    <text evidence="14">The sequence shown here is derived from an EMBL/GenBank/DDBJ whole genome shotgun (WGS) entry which is preliminary data.</text>
</comment>
<evidence type="ECO:0000313" key="14">
    <source>
        <dbReference type="EMBL" id="KAH0877550.1"/>
    </source>
</evidence>
<keyword evidence="6" id="KW-0862">Zinc</keyword>
<keyword evidence="8" id="KW-0539">Nucleus</keyword>
<dbReference type="SMART" id="SM00028">
    <property type="entry name" value="TPR"/>
    <property type="match status" value="3"/>
</dbReference>
<feature type="compositionally biased region" description="Low complexity" evidence="11">
    <location>
        <begin position="2239"/>
        <end position="2249"/>
    </location>
</feature>
<dbReference type="InterPro" id="IPR011990">
    <property type="entry name" value="TPR-like_helical_dom_sf"/>
</dbReference>
<feature type="repeat" description="TPR" evidence="10">
    <location>
        <begin position="1653"/>
        <end position="1686"/>
    </location>
</feature>
<dbReference type="CDD" id="cd15466">
    <property type="entry name" value="CLU-central"/>
    <property type="match status" value="1"/>
</dbReference>
<feature type="region of interest" description="Disordered" evidence="11">
    <location>
        <begin position="121"/>
        <end position="146"/>
    </location>
</feature>
<keyword evidence="4" id="KW-0479">Metal-binding</keyword>
<dbReference type="Pfam" id="PF12807">
    <property type="entry name" value="eIF3_p135"/>
    <property type="match status" value="1"/>
</dbReference>
<evidence type="ECO:0000256" key="3">
    <source>
        <dbReference type="ARBA" id="ARBA00022490"/>
    </source>
</evidence>
<feature type="compositionally biased region" description="Low complexity" evidence="11">
    <location>
        <begin position="2015"/>
        <end position="2028"/>
    </location>
</feature>
<feature type="domain" description="BED-type" evidence="12">
    <location>
        <begin position="60"/>
        <end position="120"/>
    </location>
</feature>
<keyword evidence="7" id="KW-0238">DNA-binding</keyword>
<dbReference type="InterPro" id="IPR012337">
    <property type="entry name" value="RNaseH-like_sf"/>
</dbReference>
<feature type="region of interest" description="Disordered" evidence="11">
    <location>
        <begin position="565"/>
        <end position="603"/>
    </location>
</feature>
<sequence>WKNKKKADGEKAQNPNLSQPPPKPITRVLFFPPIMDPNPPEVVDTSVSSDSQQPAARRRKRKSLVWDHFTTEATSSDTTKALCKHCNKSYAYINGAKASGTSHLKRHIELGICSKCPKTSLTPQGKEDETTASSCPPPPKKGSYAPLDQDHCNREMAKMIIMHDYPLHMVEHCGFAGFLKALRPQYSMASFDAIHGGCVSMFLSQKEKLLEFIGEIPGGVNLTVDVWSSRQSVGYAFVTGHFVDKDWNLSSRLLNVAVVACPDSDFALNQPVASCLSDWKLEGKISSLTVSQSLVSKTCVESLRGFLSFRNQHVLNGQLLMGKCYARVLSSMAQDALGDEQLRATIKKVRDSIKFVKTNDDCGDKFDELKRLFPTDVPYKDLLFDNQTRWDTSYNMLVGACEHKQVFSCLETCYPDYKISISPEEWRKVESLCSCLKILFEAGSVLARPNRLTANELYDEMTKLQLELSHAAMGDDVDARNTVNALREKFDLYWRGCFLVLAVAVVMDPRFKMKHIKDTFTNAYGEDAEDWIKSVSDAVHDLFLNYSGHNLLDEYVEIEVAEEPDFQQDMPQDANTGDVQSVDETSPQVEQTIESRPIAEEEEHASITVEQTSVCKVEKQNVEGVCEVVSEEHQQLGDESEDHTLFMGDELLEEGSTLVTIGDFDIDMSDMKTEMDQYLDDTLVLMSDSFDVLGWWKLNSINYPILSKIAVDLLSVPFSTVSPDSVFDTEVKQMDSYKASLPRVTLEALLFVLKLVITETILIKMAPRSSKGKSNRGKGEKKKREEKVLVPSLVDITVTTPYETQVILKGVSTDKIIDVKRLLASHVDTCHLTNYSLSHQVKGHRLSDNIQVVTLKPSVLRMIPENYVEESQALTQVRRVLDIVACTTRFSSVSKASSNKLIAVGNGNPAAEGLDMVAIHPTPKLSQFYEFFSIPNVSPPILQLKKVDGEEAGERRDGDYFELKVKICNGKVIHVVASVKGFFAVGKQLSHTHSIVDLLQNVSNAFAKAYESLMKAFTDRNKFGNLPYGLRTNTWLVPPSESLSTFSPLPTEDENWGGNGGGQGRNGEHDLRPWAAEFSVLATLPCKTEEERVIRDKKAFLLHNLFVDASVRRAVRAISDVIGTNQRTSGTSDFPAGSILLEDRVGDLSIIVKRDVAGLDQNPKGAFQNEAFPLSSKELSERNLLKGITADESVIVHDIWALSTVIVKHCGYTAVVNVKGETKKGMAGLRDIVIDDLPDGGANALNLNSLRVQLHRSHSVGKSGGNQPPQFDLDDLESFRCLVHELVKNNLTKLEEERESSERSIRWELGSCWVQHLQKKETVTEDLCGKPAMNGETDLSVKGLGKQFKVLKMKNKKSENTSTVKGKEENISLRELDGEADQHFEAELKELVSEEAFSRLKESGTGLHLKSKEELTKMVYGYYDEIALPRLVADFGSLELSPVDGRTMTDFMHIRGLQMRSLGHVAKLAEDLPHIQSLCIHEMITRTFKHLLRAVIASINKMAELPGAIAASLNFMLGLHGLEGSDGISSEESCLRLQWLQKFLSTRFGWIQKDEFKHLNKVSILRGLCQKVGLELIPRDYDFDSPNPFKSSDVFGLIPVCKHVLCVSSDGRTLLESSKLALDKGKLDDAVNHGTKALAKMIAVCGPYHKNTACAYSLLAVVLYHTGDFNQATIYQQKALDINEKELGLDHPDTMKSYGDLSVFYYRLQHIELALKYVNRALFLLHFTCGLSHPNTAATYINVAMMEEGVGNVHLALRYLHEALKCNKRLLGADHIQTAASYHAIAVALSLMEAYSLSVHHEQTTLQILTKTLGSDDLRTQDAAAWLEYFESRAIEQQEAARNGIPKPDASIASKGHLSVEDLMDYISSDPDNKGSVVHRKLRRLTVSPVSDSGASADDATHSVASQHGMATLNDVVETNVTESKNEVNDPNAVVDEVEIETGDTLVHRLNVDNQTVEESALGEGWQEAYPKGRSGNGARKKFRQRQPYQRVSLNRNLNGRQDVHQHYIASPLQKTTPRPSLSKPSSLRALKNGEIDVSKKTIKPQIKSPGYAAATSTTLASKSLSYKEVALAPPGTVLKPMLEKLELNLERTETQIYRISSSSTGEESKSDAVMSDLPTEGTELPCEKEESEESVESVENLTSEPEEDLVSCREQKASDISRRKLSAAAEPYNPGGFLVTDPHSLAAEPISGTGIHSPPYYGANYPNGNGMPKTMNPDAPEFVPRRSVMKSSLHEGGDASVSVDSSSGLEAEKNAAALKKEELARQILLSFIVSSSQKEVVASKKKENKPKDDLADTSAKDSTVTEIVYRREEDSGVKENETDGGEGFVIVAKKRRKKRLTNDAAGIYHQPSSVCA</sequence>
<keyword evidence="10" id="KW-0802">TPR repeat</keyword>
<feature type="domain" description="Clu" evidence="13">
    <location>
        <begin position="1052"/>
        <end position="1328"/>
    </location>
</feature>
<evidence type="ECO:0000256" key="2">
    <source>
        <dbReference type="ARBA" id="ARBA00011738"/>
    </source>
</evidence>
<feature type="region of interest" description="Disordered" evidence="11">
    <location>
        <begin position="1"/>
        <end position="62"/>
    </location>
</feature>
<dbReference type="Pfam" id="PF05699">
    <property type="entry name" value="Dimer_Tnp_hAT"/>
    <property type="match status" value="1"/>
</dbReference>
<evidence type="ECO:0000256" key="6">
    <source>
        <dbReference type="ARBA" id="ARBA00022833"/>
    </source>
</evidence>
<evidence type="ECO:0000256" key="10">
    <source>
        <dbReference type="PROSITE-ProRule" id="PRU00339"/>
    </source>
</evidence>
<dbReference type="PROSITE" id="PS51823">
    <property type="entry name" value="CLU"/>
    <property type="match status" value="1"/>
</dbReference>
<feature type="compositionally biased region" description="Low complexity" evidence="11">
    <location>
        <begin position="42"/>
        <end position="51"/>
    </location>
</feature>
<dbReference type="InterPro" id="IPR036236">
    <property type="entry name" value="Znf_C2H2_sf"/>
</dbReference>
<keyword evidence="15" id="KW-1185">Reference proteome</keyword>
<dbReference type="InterPro" id="IPR019734">
    <property type="entry name" value="TPR_rpt"/>
</dbReference>
<dbReference type="InterPro" id="IPR027523">
    <property type="entry name" value="CLU_prot"/>
</dbReference>
<comment type="subunit">
    <text evidence="2">Homodimer.</text>
</comment>
<dbReference type="PROSITE" id="PS50808">
    <property type="entry name" value="ZF_BED"/>
    <property type="match status" value="1"/>
</dbReference>
<dbReference type="InterPro" id="IPR008906">
    <property type="entry name" value="HATC_C_dom"/>
</dbReference>
<organism evidence="14 15">
    <name type="scientific">Brassica napus</name>
    <name type="common">Rape</name>
    <dbReference type="NCBI Taxonomy" id="3708"/>
    <lineage>
        <taxon>Eukaryota</taxon>
        <taxon>Viridiplantae</taxon>
        <taxon>Streptophyta</taxon>
        <taxon>Embryophyta</taxon>
        <taxon>Tracheophyta</taxon>
        <taxon>Spermatophyta</taxon>
        <taxon>Magnoliopsida</taxon>
        <taxon>eudicotyledons</taxon>
        <taxon>Gunneridae</taxon>
        <taxon>Pentapetalae</taxon>
        <taxon>rosids</taxon>
        <taxon>malvids</taxon>
        <taxon>Brassicales</taxon>
        <taxon>Brassicaceae</taxon>
        <taxon>Brassiceae</taxon>
        <taxon>Brassica</taxon>
    </lineage>
</organism>
<feature type="compositionally biased region" description="Polar residues" evidence="11">
    <location>
        <begin position="569"/>
        <end position="594"/>
    </location>
</feature>